<dbReference type="InterPro" id="IPR033305">
    <property type="entry name" value="Hydin-like"/>
</dbReference>
<dbReference type="GO" id="GO:0005930">
    <property type="term" value="C:axoneme"/>
    <property type="evidence" value="ECO:0007669"/>
    <property type="project" value="TreeGrafter"/>
</dbReference>
<evidence type="ECO:0000313" key="1">
    <source>
        <dbReference type="EMBL" id="CAF1166809.1"/>
    </source>
</evidence>
<accession>A0A8S2E9E7</accession>
<dbReference type="GO" id="GO:0003341">
    <property type="term" value="P:cilium movement"/>
    <property type="evidence" value="ECO:0007669"/>
    <property type="project" value="TreeGrafter"/>
</dbReference>
<dbReference type="Proteomes" id="UP000677228">
    <property type="component" value="Unassembled WGS sequence"/>
</dbReference>
<dbReference type="Proteomes" id="UP000682733">
    <property type="component" value="Unassembled WGS sequence"/>
</dbReference>
<evidence type="ECO:0000313" key="3">
    <source>
        <dbReference type="Proteomes" id="UP000677228"/>
    </source>
</evidence>
<evidence type="ECO:0008006" key="4">
    <source>
        <dbReference type="Google" id="ProtNLM"/>
    </source>
</evidence>
<reference evidence="1" key="1">
    <citation type="submission" date="2021-02" db="EMBL/GenBank/DDBJ databases">
        <authorList>
            <person name="Nowell W R."/>
        </authorList>
    </citation>
    <scope>NUCLEOTIDE SEQUENCE</scope>
</reference>
<protein>
    <recommendedName>
        <fullName evidence="4">HYDIN</fullName>
    </recommendedName>
</protein>
<gene>
    <name evidence="1" type="ORF">OVA965_LOCUS22368</name>
    <name evidence="2" type="ORF">TMI583_LOCUS23082</name>
</gene>
<dbReference type="InterPro" id="IPR013783">
    <property type="entry name" value="Ig-like_fold"/>
</dbReference>
<sequence>FLLVGTVSEPNVLLDHSHVSFLPQIIGHDSEQTIYLINKEDRSFSYDFIYPSMNEGKMDDDLIVEPKFGQIQANSRQPIRLIFRPKQNRSYLYNLQCRIDNSIEQALILNIKGEGFSSLCSLQCERSNGSKMELSPNDMNELRFDSIFLNEISSKTFEIVNQGKYSFDYEWIFKENDDNVFVLTPMTGSVECSQKTSCVLEFRPKNKNHHFVQCQLQMKVMNGPKYQICLIGNSSIPNIQFSFLHYDFGPCFLYKAGMLEYSIELEISNHDMKEHTIECLYQNTPHLVCDYKTNSLHSKQANKCLLTFYPRECKQYHEQIKFEIDGLTLVNINIDGEGVEFKLEVVDQNQKVINLGALQSGKTVTKEINIVNRSRAPINNCLVLISNQYLQSHPNALYVLPTTPLSLRAKGGTATVQLKFSPKSRILSFNEQVYLKYGDFDVPIFAVKGSCQDYDIQLDTESVPFGAVVKECSITRKLVMSNRGDIGSRYQWNMSQLKDKPFSISPTNGYISPGMEITFDLIFHPKEIKQDFRCEKFECILENCKPLHVILCGSCVEVQPVRDPIVISTAVRSKEIGKPVTIKNTSNTLWTLTPIISGEYFSGPETVIIEPQSTRNYEVTYLPLSEGKHTGTMFFPLPDGSGLLYNLMGNAEAPKQSGKILREIPCKIQYVELLTVENWLKKSQRFHCIIETIKQDRQDASTVIKGLEYIDVPPKSKRDYKLNFYAYKECIQQIKVTFKNEQTQEYLWYELTFKCTIDKKNSAVGSIDITTIVRQQATYNIQLDNPLQQKVTFQGACNNQDILIPPDVVSIPANSQGIFNFTYLPLKSGKYDTRLEITCAELGLYTYILNLTALPPKPEHPLYFKTYLGTSQTLVAKFMSYARSKTDYNCEIDHPDFIVDRTVTAAPGSSPSNTEVTVDITYEPSQLGEIRTNLTISSTAGNDYVFPLYATGETPKPQGPIILRTGSNVAITFKNVFAQTLTYSFNVDNPLFHVHKTTEIIQARKSCRIIVGFDGSNTPQKADVMAKLVVSCPKSAGIKRNVQWIYYLKGVPS</sequence>
<dbReference type="PANTHER" id="PTHR23053:SF0">
    <property type="entry name" value="HYDROCEPHALUS-INDUCING PROTEIN HOMOLOG"/>
    <property type="match status" value="1"/>
</dbReference>
<organism evidence="1 3">
    <name type="scientific">Didymodactylos carnosus</name>
    <dbReference type="NCBI Taxonomy" id="1234261"/>
    <lineage>
        <taxon>Eukaryota</taxon>
        <taxon>Metazoa</taxon>
        <taxon>Spiralia</taxon>
        <taxon>Gnathifera</taxon>
        <taxon>Rotifera</taxon>
        <taxon>Eurotatoria</taxon>
        <taxon>Bdelloidea</taxon>
        <taxon>Philodinida</taxon>
        <taxon>Philodinidae</taxon>
        <taxon>Didymodactylos</taxon>
    </lineage>
</organism>
<dbReference type="Gene3D" id="2.60.40.10">
    <property type="entry name" value="Immunoglobulins"/>
    <property type="match status" value="5"/>
</dbReference>
<name>A0A8S2E9E7_9BILA</name>
<comment type="caution">
    <text evidence="1">The sequence shown here is derived from an EMBL/GenBank/DDBJ whole genome shotgun (WGS) entry which is preliminary data.</text>
</comment>
<proteinExistence type="predicted"/>
<feature type="non-terminal residue" evidence="1">
    <location>
        <position position="1"/>
    </location>
</feature>
<dbReference type="PANTHER" id="PTHR23053">
    <property type="entry name" value="DLEC1 DELETED IN LUNG AND ESOPHAGEAL CANCER 1"/>
    <property type="match status" value="1"/>
</dbReference>
<dbReference type="EMBL" id="CAJOBA010034116">
    <property type="protein sequence ID" value="CAF3978329.1"/>
    <property type="molecule type" value="Genomic_DNA"/>
</dbReference>
<dbReference type="GO" id="GO:1904158">
    <property type="term" value="P:axonemal central apparatus assembly"/>
    <property type="evidence" value="ECO:0007669"/>
    <property type="project" value="TreeGrafter"/>
</dbReference>
<dbReference type="AlphaFoldDB" id="A0A8S2E9E7"/>
<evidence type="ECO:0000313" key="2">
    <source>
        <dbReference type="EMBL" id="CAF3978329.1"/>
    </source>
</evidence>
<dbReference type="EMBL" id="CAJNOK010012592">
    <property type="protein sequence ID" value="CAF1166809.1"/>
    <property type="molecule type" value="Genomic_DNA"/>
</dbReference>